<evidence type="ECO:0008006" key="5">
    <source>
        <dbReference type="Google" id="ProtNLM"/>
    </source>
</evidence>
<comment type="caution">
    <text evidence="3">The sequence shown here is derived from an EMBL/GenBank/DDBJ whole genome shotgun (WGS) entry which is preliminary data.</text>
</comment>
<proteinExistence type="predicted"/>
<organism evidence="3 4">
    <name type="scientific">Vibrio ulleungensis</name>
    <dbReference type="NCBI Taxonomy" id="2807619"/>
    <lineage>
        <taxon>Bacteria</taxon>
        <taxon>Pseudomonadati</taxon>
        <taxon>Pseudomonadota</taxon>
        <taxon>Gammaproteobacteria</taxon>
        <taxon>Vibrionales</taxon>
        <taxon>Vibrionaceae</taxon>
        <taxon>Vibrio</taxon>
    </lineage>
</organism>
<dbReference type="PANTHER" id="PTHR32309">
    <property type="entry name" value="TYROSINE-PROTEIN KINASE"/>
    <property type="match status" value="1"/>
</dbReference>
<evidence type="ECO:0000256" key="2">
    <source>
        <dbReference type="SAM" id="Phobius"/>
    </source>
</evidence>
<feature type="coiled-coil region" evidence="1">
    <location>
        <begin position="282"/>
        <end position="342"/>
    </location>
</feature>
<evidence type="ECO:0000313" key="3">
    <source>
        <dbReference type="EMBL" id="MBM7037009.1"/>
    </source>
</evidence>
<dbReference type="PANTHER" id="PTHR32309:SF13">
    <property type="entry name" value="FERRIC ENTEROBACTIN TRANSPORT PROTEIN FEPE"/>
    <property type="match status" value="1"/>
</dbReference>
<keyword evidence="2" id="KW-0812">Transmembrane</keyword>
<protein>
    <recommendedName>
        <fullName evidence="5">Chain-length determining protein</fullName>
    </recommendedName>
</protein>
<dbReference type="NCBIfam" id="TIGR03007">
    <property type="entry name" value="pepcterm_ChnLen"/>
    <property type="match status" value="1"/>
</dbReference>
<accession>A0ABS2HJ18</accession>
<keyword evidence="2" id="KW-1133">Transmembrane helix</keyword>
<dbReference type="InterPro" id="IPR014345">
    <property type="entry name" value="XrtA_polysacc_chain"/>
</dbReference>
<reference evidence="3 4" key="1">
    <citation type="submission" date="2021-02" db="EMBL/GenBank/DDBJ databases">
        <authorList>
            <person name="Park J.-S."/>
        </authorList>
    </citation>
    <scope>NUCLEOTIDE SEQUENCE [LARGE SCALE GENOMIC DNA]</scope>
    <source>
        <strain evidence="3 4">188UL20-2</strain>
    </source>
</reference>
<dbReference type="RefSeq" id="WP_205158565.1">
    <property type="nucleotide sequence ID" value="NZ_JAFEUM010000004.1"/>
</dbReference>
<feature type="transmembrane region" description="Helical" evidence="2">
    <location>
        <begin position="481"/>
        <end position="502"/>
    </location>
</feature>
<feature type="coiled-coil region" evidence="1">
    <location>
        <begin position="175"/>
        <end position="245"/>
    </location>
</feature>
<gene>
    <name evidence="3" type="ORF">JQC93_11405</name>
</gene>
<dbReference type="InterPro" id="IPR050445">
    <property type="entry name" value="Bact_polysacc_biosynth/exp"/>
</dbReference>
<keyword evidence="1" id="KW-0175">Coiled coil</keyword>
<feature type="transmembrane region" description="Helical" evidence="2">
    <location>
        <begin position="21"/>
        <end position="40"/>
    </location>
</feature>
<evidence type="ECO:0000256" key="1">
    <source>
        <dbReference type="SAM" id="Coils"/>
    </source>
</evidence>
<dbReference type="Proteomes" id="UP000809621">
    <property type="component" value="Unassembled WGS sequence"/>
</dbReference>
<keyword evidence="4" id="KW-1185">Reference proteome</keyword>
<evidence type="ECO:0000313" key="4">
    <source>
        <dbReference type="Proteomes" id="UP000809621"/>
    </source>
</evidence>
<dbReference type="EMBL" id="JAFEUM010000004">
    <property type="protein sequence ID" value="MBM7037009.1"/>
    <property type="molecule type" value="Genomic_DNA"/>
</dbReference>
<sequence>MKEQLKALLDLVQGAWLKRRWLVISLLLICPVGWGVVTLMPNQYTSEARVYADTRSILQPLLKGLAINTDPSQELSLIVKTLLSRTNLETIIRYSDAAATAKTSEEYEALITDLKNNIKIKSTGRENLFSISYVGSDPRYVKKIVQSALDVFVDSAVGQKRQDTSKAGQFIDDQIREYEIRLEESEADLAAFKQRYEGYTPGSEANYYAKIEQRKGILESTELEIKEKETQLFTAQERLDTEKAKAAKNQFGVETEFDSRLDLLEARLDDLLFRYTEKHPNVKETRRQIEDLRAQKQLSIANAASRGEILNSEQSQYLSVLIQQLRTEIASLQVRAQAQVAKILELENTVSNLPDVEAELTSLTRNYSITKEKYEELLSRREAALISQRVGAASDEITFRVIDPPQLPLKPSGPMRPLFLSAVLVVGLGAGMGASFLLSQISPVVTSAEQIYRETNIPVFGAVSITQNSGLRKKMKRKTMLFVLILLLIFCTFIGFVLLNIVPEWHATVLSGISQL</sequence>
<feature type="transmembrane region" description="Helical" evidence="2">
    <location>
        <begin position="418"/>
        <end position="438"/>
    </location>
</feature>
<name>A0ABS2HJ18_9VIBR</name>
<keyword evidence="2" id="KW-0472">Membrane</keyword>